<proteinExistence type="predicted"/>
<feature type="region of interest" description="Disordered" evidence="1">
    <location>
        <begin position="24"/>
        <end position="45"/>
    </location>
</feature>
<organism evidence="2">
    <name type="scientific">Arundo donax</name>
    <name type="common">Giant reed</name>
    <name type="synonym">Donax arundinaceus</name>
    <dbReference type="NCBI Taxonomy" id="35708"/>
    <lineage>
        <taxon>Eukaryota</taxon>
        <taxon>Viridiplantae</taxon>
        <taxon>Streptophyta</taxon>
        <taxon>Embryophyta</taxon>
        <taxon>Tracheophyta</taxon>
        <taxon>Spermatophyta</taxon>
        <taxon>Magnoliopsida</taxon>
        <taxon>Liliopsida</taxon>
        <taxon>Poales</taxon>
        <taxon>Poaceae</taxon>
        <taxon>PACMAD clade</taxon>
        <taxon>Arundinoideae</taxon>
        <taxon>Arundineae</taxon>
        <taxon>Arundo</taxon>
    </lineage>
</organism>
<reference evidence="2" key="2">
    <citation type="journal article" date="2015" name="Data Brief">
        <title>Shoot transcriptome of the giant reed, Arundo donax.</title>
        <authorList>
            <person name="Barrero R.A."/>
            <person name="Guerrero F.D."/>
            <person name="Moolhuijzen P."/>
            <person name="Goolsby J.A."/>
            <person name="Tidwell J."/>
            <person name="Bellgard S.E."/>
            <person name="Bellgard M.I."/>
        </authorList>
    </citation>
    <scope>NUCLEOTIDE SEQUENCE</scope>
    <source>
        <tissue evidence="2">Shoot tissue taken approximately 20 cm above the soil surface</tissue>
    </source>
</reference>
<reference evidence="2" key="1">
    <citation type="submission" date="2014-09" db="EMBL/GenBank/DDBJ databases">
        <authorList>
            <person name="Magalhaes I.L.F."/>
            <person name="Oliveira U."/>
            <person name="Santos F.R."/>
            <person name="Vidigal T.H.D.A."/>
            <person name="Brescovit A.D."/>
            <person name="Santos A.J."/>
        </authorList>
    </citation>
    <scope>NUCLEOTIDE SEQUENCE</scope>
    <source>
        <tissue evidence="2">Shoot tissue taken approximately 20 cm above the soil surface</tissue>
    </source>
</reference>
<accession>A0A0A9HDU5</accession>
<evidence type="ECO:0000256" key="1">
    <source>
        <dbReference type="SAM" id="MobiDB-lite"/>
    </source>
</evidence>
<dbReference type="EMBL" id="GBRH01164885">
    <property type="protein sequence ID" value="JAE33011.1"/>
    <property type="molecule type" value="Transcribed_RNA"/>
</dbReference>
<dbReference type="AlphaFoldDB" id="A0A0A9HDU5"/>
<sequence length="45" mass="5072">MPSITHHISTSHLTPFPQFTQPTVTPSITHHISHSSQDHKCVLKE</sequence>
<name>A0A0A9HDU5_ARUDO</name>
<evidence type="ECO:0000313" key="2">
    <source>
        <dbReference type="EMBL" id="JAE33011.1"/>
    </source>
</evidence>
<protein>
    <submittedName>
        <fullName evidence="2">Uncharacterized protein</fullName>
    </submittedName>
</protein>
<feature type="compositionally biased region" description="Basic and acidic residues" evidence="1">
    <location>
        <begin position="36"/>
        <end position="45"/>
    </location>
</feature>